<dbReference type="Gene3D" id="2.40.110.10">
    <property type="entry name" value="Butyryl-CoA Dehydrogenase, subunit A, domain 2"/>
    <property type="match status" value="1"/>
</dbReference>
<dbReference type="InterPro" id="IPR036250">
    <property type="entry name" value="AcylCo_DH-like_C"/>
</dbReference>
<dbReference type="InterPro" id="IPR009100">
    <property type="entry name" value="AcylCoA_DH/oxidase_NM_dom_sf"/>
</dbReference>
<dbReference type="AlphaFoldDB" id="J9W9Z1"/>
<dbReference type="HOGENOM" id="CLU_018204_2_0_11"/>
<dbReference type="InterPro" id="IPR013107">
    <property type="entry name" value="Acyl-CoA_DH_C"/>
</dbReference>
<proteinExistence type="predicted"/>
<dbReference type="Gene3D" id="1.10.540.10">
    <property type="entry name" value="Acyl-CoA dehydrogenase/oxidase, N-terminal domain"/>
    <property type="match status" value="1"/>
</dbReference>
<dbReference type="GO" id="GO:0050660">
    <property type="term" value="F:flavin adenine dinucleotide binding"/>
    <property type="evidence" value="ECO:0007669"/>
    <property type="project" value="InterPro"/>
</dbReference>
<dbReference type="EMBL" id="CP002275">
    <property type="protein sequence ID" value="AFS12106.1"/>
    <property type="molecule type" value="Genomic_DNA"/>
</dbReference>
<evidence type="ECO:0000313" key="4">
    <source>
        <dbReference type="EMBL" id="AFS12106.1"/>
    </source>
</evidence>
<evidence type="ECO:0000256" key="1">
    <source>
        <dbReference type="ARBA" id="ARBA00023002"/>
    </source>
</evidence>
<protein>
    <submittedName>
        <fullName evidence="4">Pigment production hydroxylase</fullName>
    </submittedName>
</protein>
<dbReference type="Proteomes" id="UP000007329">
    <property type="component" value="Chromosome"/>
</dbReference>
<dbReference type="InterPro" id="IPR046373">
    <property type="entry name" value="Acyl-CoA_Oxase/DH_mid-dom_sf"/>
</dbReference>
<evidence type="ECO:0000313" key="5">
    <source>
        <dbReference type="Proteomes" id="UP000007329"/>
    </source>
</evidence>
<dbReference type="KEGG" id="mid:MIP_00174"/>
<sequence>MTTTDEALEPDTEEQLIAKAAELSALLAEHADEASQLTRPADTVIEALRDAGMFKLTTPRSRGGYQVSLPTFIRIGEELARGCASTSWVTSIYNGGIYMSCTFPDRALDEVFADGAPLMCSNFTPSGQAIPTDGGYRITASWRFCSGQHHADWGLMASMIVRDGQDPEPATFIIRRSDMVAADDWHVSGLRGSGSNTLSVEDLFVPEHMVQPIAVAAMAETRSESLASDSYFKVPHIPFFTAGATGAPLGMARAAMDLFASRIHKRGITYTTYAKQSDAVVTHLQMDEAIMKIDEARFHAERAVETALKVSENLADVASRVRIRSDAAWCFRRSREAIEVIRQAAGASALTLSNPMGRIVDDIEALTVHSFLVFSTNAELHGRVRCGLAPDVPFF</sequence>
<feature type="domain" description="Acyl-CoA dehydrogenase C-terminal" evidence="3">
    <location>
        <begin position="247"/>
        <end position="372"/>
    </location>
</feature>
<evidence type="ECO:0000259" key="3">
    <source>
        <dbReference type="Pfam" id="PF08028"/>
    </source>
</evidence>
<dbReference type="Pfam" id="PF02771">
    <property type="entry name" value="Acyl-CoA_dh_N"/>
    <property type="match status" value="1"/>
</dbReference>
<dbReference type="PIRSF" id="PIRSF016578">
    <property type="entry name" value="HsaA"/>
    <property type="match status" value="1"/>
</dbReference>
<dbReference type="Gene3D" id="1.20.140.10">
    <property type="entry name" value="Butyryl-CoA Dehydrogenase, subunit A, domain 3"/>
    <property type="match status" value="1"/>
</dbReference>
<evidence type="ECO:0000259" key="2">
    <source>
        <dbReference type="Pfam" id="PF02771"/>
    </source>
</evidence>
<dbReference type="SUPFAM" id="SSF56645">
    <property type="entry name" value="Acyl-CoA dehydrogenase NM domain-like"/>
    <property type="match status" value="1"/>
</dbReference>
<keyword evidence="1" id="KW-0560">Oxidoreductase</keyword>
<dbReference type="SUPFAM" id="SSF47203">
    <property type="entry name" value="Acyl-CoA dehydrogenase C-terminal domain-like"/>
    <property type="match status" value="1"/>
</dbReference>
<reference evidence="4 5" key="1">
    <citation type="journal article" date="2007" name="PLoS ONE">
        <title>Molecular analysis of a leprosy immunotherapeutic bacillus provides insights into Mycobacterium evolution.</title>
        <authorList>
            <person name="Ahmed N."/>
            <person name="Saini V."/>
            <person name="Raghuvanshi S."/>
            <person name="Khurana J.P."/>
            <person name="Tyagi A.K."/>
            <person name="Tyagi A.K."/>
            <person name="Hasnain S.E."/>
        </authorList>
    </citation>
    <scope>NUCLEOTIDE SEQUENCE [LARGE SCALE GENOMIC DNA]</scope>
    <source>
        <strain evidence="4">MTCC 9506</strain>
    </source>
</reference>
<accession>J9W9Z1</accession>
<name>J9W9Z1_MYCIP</name>
<dbReference type="Pfam" id="PF08028">
    <property type="entry name" value="Acyl-CoA_dh_2"/>
    <property type="match status" value="1"/>
</dbReference>
<organism evidence="4 5">
    <name type="scientific">Mycobacterium indicus pranii (strain DSM 45239 / MTCC 9506)</name>
    <dbReference type="NCBI Taxonomy" id="1232724"/>
    <lineage>
        <taxon>Bacteria</taxon>
        <taxon>Bacillati</taxon>
        <taxon>Actinomycetota</taxon>
        <taxon>Actinomycetes</taxon>
        <taxon>Mycobacteriales</taxon>
        <taxon>Mycobacteriaceae</taxon>
        <taxon>Mycobacterium</taxon>
        <taxon>Mycobacterium avium complex (MAC)</taxon>
    </lineage>
</organism>
<dbReference type="RefSeq" id="WP_014940990.1">
    <property type="nucleotide sequence ID" value="NC_018612.1"/>
</dbReference>
<dbReference type="InterPro" id="IPR013786">
    <property type="entry name" value="AcylCoA_DH/ox_N"/>
</dbReference>
<gene>
    <name evidence="4" type="ORF">MIP_00174</name>
</gene>
<dbReference type="InterPro" id="IPR037069">
    <property type="entry name" value="AcylCoA_DH/ox_N_sf"/>
</dbReference>
<dbReference type="PATRIC" id="fig|1232724.3.peg.129"/>
<dbReference type="GO" id="GO:0016627">
    <property type="term" value="F:oxidoreductase activity, acting on the CH-CH group of donors"/>
    <property type="evidence" value="ECO:0007669"/>
    <property type="project" value="InterPro"/>
</dbReference>
<reference evidence="4 5" key="2">
    <citation type="journal article" date="2012" name="Nucleic Acids Res.">
        <title>Massive gene acquisitions in Mycobacterium indicus pranii provide a perspective on mycobacterial evolution.</title>
        <authorList>
            <person name="Saini V."/>
            <person name="Raghuvanshi S."/>
            <person name="Khurana J.P."/>
            <person name="Ahmed N."/>
            <person name="Hasnain S.E."/>
            <person name="Tyagi A.K."/>
            <person name="Tyagi A.K."/>
        </authorList>
    </citation>
    <scope>NUCLEOTIDE SEQUENCE [LARGE SCALE GENOMIC DNA]</scope>
    <source>
        <strain evidence="5">DSM 45239 / MTCC 9506</strain>
    </source>
</reference>
<feature type="domain" description="Acyl-CoA dehydrogenase/oxidase N-terminal" evidence="2">
    <location>
        <begin position="26"/>
        <end position="95"/>
    </location>
</feature>